<organism evidence="2 3">
    <name type="scientific">Ligilactobacillus equi DSM 15833 = JCM 10991</name>
    <dbReference type="NCBI Taxonomy" id="1423740"/>
    <lineage>
        <taxon>Bacteria</taxon>
        <taxon>Bacillati</taxon>
        <taxon>Bacillota</taxon>
        <taxon>Bacilli</taxon>
        <taxon>Lactobacillales</taxon>
        <taxon>Lactobacillaceae</taxon>
        <taxon>Ligilactobacillus</taxon>
    </lineage>
</organism>
<evidence type="ECO:0008006" key="4">
    <source>
        <dbReference type="Google" id="ProtNLM"/>
    </source>
</evidence>
<evidence type="ECO:0000256" key="1">
    <source>
        <dbReference type="SAM" id="MobiDB-lite"/>
    </source>
</evidence>
<dbReference type="AlphaFoldDB" id="A0A0R1TLB6"/>
<proteinExistence type="predicted"/>
<dbReference type="STRING" id="1423740.FC36_GL001396"/>
<evidence type="ECO:0000313" key="2">
    <source>
        <dbReference type="EMBL" id="KRL81801.1"/>
    </source>
</evidence>
<protein>
    <recommendedName>
        <fullName evidence="4">Major head protein</fullName>
    </recommendedName>
</protein>
<dbReference type="PATRIC" id="fig|1423740.3.peg.1505"/>
<name>A0A0R1TLB6_9LACO</name>
<dbReference type="SUPFAM" id="SSF56563">
    <property type="entry name" value="Major capsid protein gp5"/>
    <property type="match status" value="1"/>
</dbReference>
<dbReference type="OrthoDB" id="2065410at2"/>
<dbReference type="Proteomes" id="UP000051048">
    <property type="component" value="Unassembled WGS sequence"/>
</dbReference>
<feature type="compositionally biased region" description="Low complexity" evidence="1">
    <location>
        <begin position="302"/>
        <end position="311"/>
    </location>
</feature>
<sequence length="311" mass="32967">MPTTLSDDVLDPQVLAPMVSAQLVANLVFADLVDIDRTLEGRPGSTVEFPSFNYVGDAEDVEEGVAIEPEKLTFGSTAATIKEIGKGIGVTDKAMLTGYGDIGGEISKQLGLSLANKTDNDIKDAFLSATQTQTTTATVDGLQEAVDNYALEDNVTLVLVASPKAAGKLRLNAAKDWLRGSEMGSKIVATGTMGEVNGVQIVRSRKLDDNTAILIKMPSSADDKPAVKLMMKRGVKIEPERHASTRTTEYYATAHEAPYLFDPSKVIKITWSDITSGGKGTDGAPEPKTRDTVAKNVKKTTAKAATGSSSK</sequence>
<evidence type="ECO:0000313" key="3">
    <source>
        <dbReference type="Proteomes" id="UP000051048"/>
    </source>
</evidence>
<dbReference type="NCBIfam" id="TIGR04387">
    <property type="entry name" value="capsid_maj_N4"/>
    <property type="match status" value="1"/>
</dbReference>
<gene>
    <name evidence="2" type="ORF">FC36_GL001396</name>
</gene>
<accession>A0A0R1TLB6</accession>
<feature type="region of interest" description="Disordered" evidence="1">
    <location>
        <begin position="275"/>
        <end position="311"/>
    </location>
</feature>
<reference evidence="2 3" key="1">
    <citation type="journal article" date="2015" name="Genome Announc.">
        <title>Expanding the biotechnology potential of lactobacilli through comparative genomics of 213 strains and associated genera.</title>
        <authorList>
            <person name="Sun Z."/>
            <person name="Harris H.M."/>
            <person name="McCann A."/>
            <person name="Guo C."/>
            <person name="Argimon S."/>
            <person name="Zhang W."/>
            <person name="Yang X."/>
            <person name="Jeffery I.B."/>
            <person name="Cooney J.C."/>
            <person name="Kagawa T.F."/>
            <person name="Liu W."/>
            <person name="Song Y."/>
            <person name="Salvetti E."/>
            <person name="Wrobel A."/>
            <person name="Rasinkangas P."/>
            <person name="Parkhill J."/>
            <person name="Rea M.C."/>
            <person name="O'Sullivan O."/>
            <person name="Ritari J."/>
            <person name="Douillard F.P."/>
            <person name="Paul Ross R."/>
            <person name="Yang R."/>
            <person name="Briner A.E."/>
            <person name="Felis G.E."/>
            <person name="de Vos W.M."/>
            <person name="Barrangou R."/>
            <person name="Klaenhammer T.R."/>
            <person name="Caufield P.W."/>
            <person name="Cui Y."/>
            <person name="Zhang H."/>
            <person name="O'Toole P.W."/>
        </authorList>
    </citation>
    <scope>NUCLEOTIDE SEQUENCE [LARGE SCALE GENOMIC DNA]</scope>
    <source>
        <strain evidence="2 3">DSM 15833</strain>
    </source>
</reference>
<dbReference type="EMBL" id="AZFH01000031">
    <property type="protein sequence ID" value="KRL81801.1"/>
    <property type="molecule type" value="Genomic_DNA"/>
</dbReference>
<comment type="caution">
    <text evidence="2">The sequence shown here is derived from an EMBL/GenBank/DDBJ whole genome shotgun (WGS) entry which is preliminary data.</text>
</comment>
<dbReference type="RefSeq" id="WP_025021014.1">
    <property type="nucleotide sequence ID" value="NZ_AZFH01000031.1"/>
</dbReference>
<dbReference type="Pfam" id="PF25209">
    <property type="entry name" value="Phage_capsid_4"/>
    <property type="match status" value="1"/>
</dbReference>